<name>A0A7N9D4L3_MACFA</name>
<dbReference type="AlphaFoldDB" id="A0A7N9D4L3"/>
<organism evidence="1 2">
    <name type="scientific">Macaca fascicularis</name>
    <name type="common">Crab-eating macaque</name>
    <name type="synonym">Cynomolgus monkey</name>
    <dbReference type="NCBI Taxonomy" id="9541"/>
    <lineage>
        <taxon>Eukaryota</taxon>
        <taxon>Metazoa</taxon>
        <taxon>Chordata</taxon>
        <taxon>Craniata</taxon>
        <taxon>Vertebrata</taxon>
        <taxon>Euteleostomi</taxon>
        <taxon>Mammalia</taxon>
        <taxon>Eutheria</taxon>
        <taxon>Euarchontoglires</taxon>
        <taxon>Primates</taxon>
        <taxon>Haplorrhini</taxon>
        <taxon>Catarrhini</taxon>
        <taxon>Cercopithecidae</taxon>
        <taxon>Cercopithecinae</taxon>
        <taxon>Macaca</taxon>
    </lineage>
</organism>
<proteinExistence type="predicted"/>
<evidence type="ECO:0000313" key="1">
    <source>
        <dbReference type="Ensembl" id="ENSMFAP00000060222.1"/>
    </source>
</evidence>
<sequence length="138" mass="14672">MLKPAWLSRGQWLTPVIPCWDYRCNAQPHSPGVFCLFLRQGLTLSPRLECGGAVTAHCNLNLPGSSYPPASASQAAGTTDVCHHALLIFVFFVEIGSPRVVLAGPELLSSRDPAASASQGVVGFLHSLLHQSFGICCA</sequence>
<keyword evidence="2" id="KW-1185">Reference proteome</keyword>
<evidence type="ECO:0000313" key="2">
    <source>
        <dbReference type="Proteomes" id="UP000233100"/>
    </source>
</evidence>
<dbReference type="PANTHER" id="PTHR12138:SF162">
    <property type="entry name" value="CHROMOSOME UNDETERMINED SCAFFOLD_275, WHOLE GENOME SHOTGUN SEQUENCE"/>
    <property type="match status" value="1"/>
</dbReference>
<reference evidence="1" key="3">
    <citation type="submission" date="2025-09" db="UniProtKB">
        <authorList>
            <consortium name="Ensembl"/>
        </authorList>
    </citation>
    <scope>IDENTIFICATION</scope>
</reference>
<reference evidence="1" key="2">
    <citation type="submission" date="2025-08" db="UniProtKB">
        <authorList>
            <consortium name="Ensembl"/>
        </authorList>
    </citation>
    <scope>IDENTIFICATION</scope>
</reference>
<protein>
    <submittedName>
        <fullName evidence="1">Uncharacterized protein</fullName>
    </submittedName>
</protein>
<dbReference type="Proteomes" id="UP000233100">
    <property type="component" value="Chromosome 12"/>
</dbReference>
<accession>A0A7N9D4L3</accession>
<reference evidence="1 2" key="1">
    <citation type="submission" date="2013-03" db="EMBL/GenBank/DDBJ databases">
        <authorList>
            <person name="Warren W."/>
            <person name="Wilson R.K."/>
        </authorList>
    </citation>
    <scope>NUCLEOTIDE SEQUENCE</scope>
</reference>
<dbReference type="PRINTS" id="PR02045">
    <property type="entry name" value="F138DOMAIN"/>
</dbReference>
<dbReference type="PANTHER" id="PTHR12138">
    <property type="entry name" value="PRIMATE-EXPANDED PROTEIN FAMILY"/>
    <property type="match status" value="1"/>
</dbReference>
<dbReference type="GeneTree" id="ENSGT01120000271815"/>
<dbReference type="Ensembl" id="ENSMFAT00000099854.1">
    <property type="protein sequence ID" value="ENSMFAP00000060222.1"/>
    <property type="gene ID" value="ENSMFAG00000048213.1"/>
</dbReference>